<dbReference type="InterPro" id="IPR018060">
    <property type="entry name" value="HTH_AraC"/>
</dbReference>
<dbReference type="SUPFAM" id="SSF46689">
    <property type="entry name" value="Homeodomain-like"/>
    <property type="match status" value="2"/>
</dbReference>
<dbReference type="GO" id="GO:0043565">
    <property type="term" value="F:sequence-specific DNA binding"/>
    <property type="evidence" value="ECO:0007669"/>
    <property type="project" value="InterPro"/>
</dbReference>
<gene>
    <name evidence="5" type="ORF">E0L93_10795</name>
</gene>
<evidence type="ECO:0000256" key="1">
    <source>
        <dbReference type="ARBA" id="ARBA00023015"/>
    </source>
</evidence>
<dbReference type="GO" id="GO:0003700">
    <property type="term" value="F:DNA-binding transcription factor activity"/>
    <property type="evidence" value="ECO:0007669"/>
    <property type="project" value="InterPro"/>
</dbReference>
<sequence length="268" mass="28667">MRDGEKGSSEEYLALHSPAVERVIAAMRRNEAGALSLRTMGEMAHLSPYHFARTFRKVTGVAPGEFLTAVRLERAKKLLLSTDLSVAEVCFEVGYGSLGTFTTRFRELVGLTPGRMRRLPEELHEALARTGGRTRGMSPERPGPGVAFRVRGCGLAGTLIFAGLFPSALPQGRPVAGEILEAPGDYRLAPVPDGRYHLMAAALPCSGGPSSLLFPGDALRVGRAPATVEVRGGRAAGRIEVELRPPRSTDPPVLIALPALLLERLAAR</sequence>
<dbReference type="AlphaFoldDB" id="A0A4R1BG89"/>
<evidence type="ECO:0000313" key="6">
    <source>
        <dbReference type="Proteomes" id="UP000295244"/>
    </source>
</evidence>
<dbReference type="InterPro" id="IPR009057">
    <property type="entry name" value="Homeodomain-like_sf"/>
</dbReference>
<evidence type="ECO:0000256" key="3">
    <source>
        <dbReference type="ARBA" id="ARBA00023163"/>
    </source>
</evidence>
<dbReference type="PROSITE" id="PS01124">
    <property type="entry name" value="HTH_ARAC_FAMILY_2"/>
    <property type="match status" value="1"/>
</dbReference>
<keyword evidence="1" id="KW-0805">Transcription regulation</keyword>
<proteinExistence type="predicted"/>
<feature type="domain" description="HTH araC/xylS-type" evidence="4">
    <location>
        <begin position="21"/>
        <end position="119"/>
    </location>
</feature>
<keyword evidence="3" id="KW-0804">Transcription</keyword>
<evidence type="ECO:0000313" key="5">
    <source>
        <dbReference type="EMBL" id="TCJ16154.1"/>
    </source>
</evidence>
<dbReference type="InterPro" id="IPR018062">
    <property type="entry name" value="HTH_AraC-typ_CS"/>
</dbReference>
<evidence type="ECO:0000256" key="2">
    <source>
        <dbReference type="ARBA" id="ARBA00023125"/>
    </source>
</evidence>
<dbReference type="Gene3D" id="1.10.10.60">
    <property type="entry name" value="Homeodomain-like"/>
    <property type="match status" value="2"/>
</dbReference>
<dbReference type="EMBL" id="SKBU01000018">
    <property type="protein sequence ID" value="TCJ16154.1"/>
    <property type="molecule type" value="Genomic_DNA"/>
</dbReference>
<dbReference type="OrthoDB" id="9816011at2"/>
<comment type="caution">
    <text evidence="5">The sequence shown here is derived from an EMBL/GenBank/DDBJ whole genome shotgun (WGS) entry which is preliminary data.</text>
</comment>
<protein>
    <submittedName>
        <fullName evidence="5">AraC family transcriptional regulator</fullName>
    </submittedName>
</protein>
<dbReference type="InterPro" id="IPR050204">
    <property type="entry name" value="AraC_XylS_family_regulators"/>
</dbReference>
<dbReference type="Proteomes" id="UP000295244">
    <property type="component" value="Unassembled WGS sequence"/>
</dbReference>
<reference evidence="5 6" key="1">
    <citation type="submission" date="2019-03" db="EMBL/GenBank/DDBJ databases">
        <title>Whole genome sequence of a novel Rubrobacter taiwanensis strain, isolated from Yellowstone National Park.</title>
        <authorList>
            <person name="Freed S."/>
            <person name="Ramaley R.F."/>
            <person name="Kyndt J.A."/>
        </authorList>
    </citation>
    <scope>NUCLEOTIDE SEQUENCE [LARGE SCALE GENOMIC DNA]</scope>
    <source>
        <strain evidence="5 6">Yellowstone</strain>
    </source>
</reference>
<dbReference type="PROSITE" id="PS00041">
    <property type="entry name" value="HTH_ARAC_FAMILY_1"/>
    <property type="match status" value="1"/>
</dbReference>
<keyword evidence="2" id="KW-0238">DNA-binding</keyword>
<dbReference type="PANTHER" id="PTHR46796">
    <property type="entry name" value="HTH-TYPE TRANSCRIPTIONAL ACTIVATOR RHAS-RELATED"/>
    <property type="match status" value="1"/>
</dbReference>
<dbReference type="SMART" id="SM00342">
    <property type="entry name" value="HTH_ARAC"/>
    <property type="match status" value="1"/>
</dbReference>
<name>A0A4R1BG89_9ACTN</name>
<evidence type="ECO:0000259" key="4">
    <source>
        <dbReference type="PROSITE" id="PS01124"/>
    </source>
</evidence>
<dbReference type="RefSeq" id="WP_132691773.1">
    <property type="nucleotide sequence ID" value="NZ_SKBU01000018.1"/>
</dbReference>
<accession>A0A4R1BG89</accession>
<dbReference type="Pfam" id="PF12833">
    <property type="entry name" value="HTH_18"/>
    <property type="match status" value="1"/>
</dbReference>
<organism evidence="5 6">
    <name type="scientific">Rubrobacter taiwanensis</name>
    <dbReference type="NCBI Taxonomy" id="185139"/>
    <lineage>
        <taxon>Bacteria</taxon>
        <taxon>Bacillati</taxon>
        <taxon>Actinomycetota</taxon>
        <taxon>Rubrobacteria</taxon>
        <taxon>Rubrobacterales</taxon>
        <taxon>Rubrobacteraceae</taxon>
        <taxon>Rubrobacter</taxon>
    </lineage>
</organism>
<keyword evidence="6" id="KW-1185">Reference proteome</keyword>